<dbReference type="AlphaFoldDB" id="A0A2J5HL56"/>
<accession>A0A2J5HL56</accession>
<protein>
    <submittedName>
        <fullName evidence="1">Uncharacterized protein</fullName>
    </submittedName>
</protein>
<organism evidence="1 2">
    <name type="scientific">Aspergillus taichungensis</name>
    <dbReference type="NCBI Taxonomy" id="482145"/>
    <lineage>
        <taxon>Eukaryota</taxon>
        <taxon>Fungi</taxon>
        <taxon>Dikarya</taxon>
        <taxon>Ascomycota</taxon>
        <taxon>Pezizomycotina</taxon>
        <taxon>Eurotiomycetes</taxon>
        <taxon>Eurotiomycetidae</taxon>
        <taxon>Eurotiales</taxon>
        <taxon>Aspergillaceae</taxon>
        <taxon>Aspergillus</taxon>
        <taxon>Aspergillus subgen. Circumdati</taxon>
    </lineage>
</organism>
<dbReference type="Proteomes" id="UP000235023">
    <property type="component" value="Unassembled WGS sequence"/>
</dbReference>
<keyword evidence="2" id="KW-1185">Reference proteome</keyword>
<reference evidence="2" key="1">
    <citation type="submission" date="2017-12" db="EMBL/GenBank/DDBJ databases">
        <authorList>
            <consortium name="DOE Joint Genome Institute"/>
            <person name="Mondo S.J."/>
            <person name="Kjaerbolling I."/>
            <person name="Vesth T.C."/>
            <person name="Frisvad J.C."/>
            <person name="Nybo J.L."/>
            <person name="Theobald S."/>
            <person name="Kuo A."/>
            <person name="Bowyer P."/>
            <person name="Matsuda Y."/>
            <person name="Lyhne E.K."/>
            <person name="Kogle M.E."/>
            <person name="Clum A."/>
            <person name="Lipzen A."/>
            <person name="Salamov A."/>
            <person name="Ngan C.Y."/>
            <person name="Daum C."/>
            <person name="Chiniquy J."/>
            <person name="Barry K."/>
            <person name="LaButti K."/>
            <person name="Haridas S."/>
            <person name="Simmons B.A."/>
            <person name="Magnuson J.K."/>
            <person name="Mortensen U.H."/>
            <person name="Larsen T.O."/>
            <person name="Grigoriev I.V."/>
            <person name="Baker S.E."/>
            <person name="Andersen M.R."/>
            <person name="Nordberg H.P."/>
            <person name="Cantor M.N."/>
            <person name="Hua S.X."/>
        </authorList>
    </citation>
    <scope>NUCLEOTIDE SEQUENCE [LARGE SCALE GENOMIC DNA]</scope>
    <source>
        <strain evidence="2">IBT 19404</strain>
    </source>
</reference>
<dbReference type="EMBL" id="KZ559586">
    <property type="protein sequence ID" value="PLN77914.1"/>
    <property type="molecule type" value="Genomic_DNA"/>
</dbReference>
<evidence type="ECO:0000313" key="1">
    <source>
        <dbReference type="EMBL" id="PLN77914.1"/>
    </source>
</evidence>
<evidence type="ECO:0000313" key="2">
    <source>
        <dbReference type="Proteomes" id="UP000235023"/>
    </source>
</evidence>
<feature type="non-terminal residue" evidence="1">
    <location>
        <position position="70"/>
    </location>
</feature>
<proteinExistence type="predicted"/>
<gene>
    <name evidence="1" type="ORF">BDW42DRAFT_175955</name>
</gene>
<name>A0A2J5HL56_9EURO</name>
<sequence length="70" mass="7753">MIYIIIIVAVYMNMVQFGTLQSSMGYLCTVPSGNNFIWQSVVFTLEWFSNFVVSMGGSTDDITISANSLV</sequence>